<dbReference type="Proteomes" id="UP000887013">
    <property type="component" value="Unassembled WGS sequence"/>
</dbReference>
<name>A0A8X6U567_NEPPI</name>
<keyword evidence="2" id="KW-1185">Reference proteome</keyword>
<proteinExistence type="predicted"/>
<sequence>MAINSELNYLKKNDTWDLVPSPETIHCFEMGIRKYLLNGKTDIYKTRFCQMFSQVKGEDYEETFPSASRFDIIKNHISNSSPVKMRSYAIDVKTTFLYGNLLQF</sequence>
<organism evidence="1 2">
    <name type="scientific">Nephila pilipes</name>
    <name type="common">Giant wood spider</name>
    <name type="synonym">Nephila maculata</name>
    <dbReference type="NCBI Taxonomy" id="299642"/>
    <lineage>
        <taxon>Eukaryota</taxon>
        <taxon>Metazoa</taxon>
        <taxon>Ecdysozoa</taxon>
        <taxon>Arthropoda</taxon>
        <taxon>Chelicerata</taxon>
        <taxon>Arachnida</taxon>
        <taxon>Araneae</taxon>
        <taxon>Araneomorphae</taxon>
        <taxon>Entelegynae</taxon>
        <taxon>Araneoidea</taxon>
        <taxon>Nephilidae</taxon>
        <taxon>Nephila</taxon>
    </lineage>
</organism>
<dbReference type="OrthoDB" id="413361at2759"/>
<reference evidence="1" key="1">
    <citation type="submission" date="2020-08" db="EMBL/GenBank/DDBJ databases">
        <title>Multicomponent nature underlies the extraordinary mechanical properties of spider dragline silk.</title>
        <authorList>
            <person name="Kono N."/>
            <person name="Nakamura H."/>
            <person name="Mori M."/>
            <person name="Yoshida Y."/>
            <person name="Ohtoshi R."/>
            <person name="Malay A.D."/>
            <person name="Moran D.A.P."/>
            <person name="Tomita M."/>
            <person name="Numata K."/>
            <person name="Arakawa K."/>
        </authorList>
    </citation>
    <scope>NUCLEOTIDE SEQUENCE</scope>
</reference>
<dbReference type="AlphaFoldDB" id="A0A8X6U567"/>
<protein>
    <submittedName>
        <fullName evidence="1">Uncharacterized protein</fullName>
    </submittedName>
</protein>
<evidence type="ECO:0000313" key="1">
    <source>
        <dbReference type="EMBL" id="GFT76049.1"/>
    </source>
</evidence>
<accession>A0A8X6U567</accession>
<evidence type="ECO:0000313" key="2">
    <source>
        <dbReference type="Proteomes" id="UP000887013"/>
    </source>
</evidence>
<dbReference type="EMBL" id="BMAW01022053">
    <property type="protein sequence ID" value="GFT76049.1"/>
    <property type="molecule type" value="Genomic_DNA"/>
</dbReference>
<comment type="caution">
    <text evidence="1">The sequence shown here is derived from an EMBL/GenBank/DDBJ whole genome shotgun (WGS) entry which is preliminary data.</text>
</comment>
<gene>
    <name evidence="1" type="ORF">NPIL_565781</name>
</gene>